<accession>A0A5Q5BQX3</accession>
<dbReference type="AlphaFoldDB" id="A0A5Q5BQX3"/>
<dbReference type="KEGG" id="mmc:Mmcs_4792"/>
<feature type="compositionally biased region" description="Pro residues" evidence="1">
    <location>
        <begin position="254"/>
        <end position="267"/>
    </location>
</feature>
<dbReference type="EMBL" id="CP000384">
    <property type="protein sequence ID" value="ABG10896.1"/>
    <property type="molecule type" value="Genomic_DNA"/>
</dbReference>
<evidence type="ECO:0008006" key="3">
    <source>
        <dbReference type="Google" id="ProtNLM"/>
    </source>
</evidence>
<protein>
    <recommendedName>
        <fullName evidence="3">Lipoprotein</fullName>
    </recommendedName>
</protein>
<gene>
    <name evidence="2" type="ordered locus">Mmcs_4792</name>
</gene>
<proteinExistence type="predicted"/>
<evidence type="ECO:0000256" key="1">
    <source>
        <dbReference type="SAM" id="MobiDB-lite"/>
    </source>
</evidence>
<reference evidence="2" key="1">
    <citation type="submission" date="2006-06" db="EMBL/GenBank/DDBJ databases">
        <title>Complete sequence of chromosome of Mycobacterium sp. MCS.</title>
        <authorList>
            <consortium name="US DOE Joint Genome Institute"/>
            <person name="Copeland A."/>
            <person name="Lucas S."/>
            <person name="Lapidus A."/>
            <person name="Barry K."/>
            <person name="Detter J.C."/>
            <person name="Glavina del Rio T."/>
            <person name="Hammon N."/>
            <person name="Israni S."/>
            <person name="Dalin E."/>
            <person name="Tice H."/>
            <person name="Pitluck S."/>
            <person name="Martinez M."/>
            <person name="Schmutz J."/>
            <person name="Larimer F."/>
            <person name="Land M."/>
            <person name="Hauser L."/>
            <person name="Kyrpides N."/>
            <person name="Kim E."/>
            <person name="Miller C.D."/>
            <person name="Hughes J.E."/>
            <person name="Anderson A.J."/>
            <person name="Sims R.C."/>
            <person name="Richardson P."/>
        </authorList>
    </citation>
    <scope>NUCLEOTIDE SEQUENCE [LARGE SCALE GENOMIC DNA]</scope>
    <source>
        <strain evidence="2">MCS</strain>
    </source>
</reference>
<name>A0A5Q5BQX3_MYCSS</name>
<feature type="region of interest" description="Disordered" evidence="1">
    <location>
        <begin position="239"/>
        <end position="267"/>
    </location>
</feature>
<sequence length="267" mass="28095" precursor="true">MNLIACASTAAVMVCGLLTGCQTDHATEGSISGWSGVVSDVRAQWDATSDIDLLTGAAVPLRAYLESRLIAQYTGDIDNAYTGFTQAVPVDEPSGPDISAWARRPPVDTPATSPLVGNSRFLVQSIRSAGDAVVATVCNYIYGLAKAQGDSYTSLVGWSPDPGRGVVTMRVTLTNTDQSPPALPPQMGPAAAPSEDVFSGWQIVGFLTASTGAVERDWPTFAEDRDRCVANAPDPLQRRANLLKGEHPRADFPTLPPEPGWPGAPAD</sequence>
<organism evidence="2">
    <name type="scientific">Mycobacterium sp. (strain MCS)</name>
    <dbReference type="NCBI Taxonomy" id="164756"/>
    <lineage>
        <taxon>Bacteria</taxon>
        <taxon>Bacillati</taxon>
        <taxon>Actinomycetota</taxon>
        <taxon>Actinomycetes</taxon>
        <taxon>Mycobacteriales</taxon>
        <taxon>Mycobacteriaceae</taxon>
        <taxon>Mycobacterium</taxon>
    </lineage>
</organism>
<evidence type="ECO:0000313" key="2">
    <source>
        <dbReference type="EMBL" id="ABG10896.1"/>
    </source>
</evidence>